<dbReference type="Pfam" id="PF06724">
    <property type="entry name" value="DUF1206"/>
    <property type="match status" value="3"/>
</dbReference>
<feature type="transmembrane region" description="Helical" evidence="1">
    <location>
        <begin position="31"/>
        <end position="50"/>
    </location>
</feature>
<gene>
    <name evidence="3" type="ORF">DFJ69_4448</name>
</gene>
<feature type="transmembrane region" description="Helical" evidence="1">
    <location>
        <begin position="70"/>
        <end position="93"/>
    </location>
</feature>
<dbReference type="EMBL" id="QTTT01000001">
    <property type="protein sequence ID" value="REE98950.1"/>
    <property type="molecule type" value="Genomic_DNA"/>
</dbReference>
<feature type="domain" description="DUF1206" evidence="2">
    <location>
        <begin position="30"/>
        <end position="97"/>
    </location>
</feature>
<dbReference type="InterPro" id="IPR009597">
    <property type="entry name" value="DUF1206"/>
</dbReference>
<reference evidence="3 4" key="1">
    <citation type="submission" date="2018-08" db="EMBL/GenBank/DDBJ databases">
        <title>Sequencing the genomes of 1000 actinobacteria strains.</title>
        <authorList>
            <person name="Klenk H.-P."/>
        </authorList>
    </citation>
    <scope>NUCLEOTIDE SEQUENCE [LARGE SCALE GENOMIC DNA]</scope>
    <source>
        <strain evidence="3 4">DSM 43927</strain>
    </source>
</reference>
<feature type="domain" description="DUF1206" evidence="2">
    <location>
        <begin position="113"/>
        <end position="181"/>
    </location>
</feature>
<keyword evidence="1" id="KW-1133">Transmembrane helix</keyword>
<feature type="transmembrane region" description="Helical" evidence="1">
    <location>
        <begin position="158"/>
        <end position="179"/>
    </location>
</feature>
<dbReference type="AlphaFoldDB" id="A0A3D9SWR2"/>
<feature type="transmembrane region" description="Helical" evidence="1">
    <location>
        <begin position="249"/>
        <end position="270"/>
    </location>
</feature>
<protein>
    <submittedName>
        <fullName evidence="3">Uncharacterized protein DUF1206</fullName>
    </submittedName>
</protein>
<name>A0A3D9SWR2_9ACTN</name>
<dbReference type="RefSeq" id="WP_116024334.1">
    <property type="nucleotide sequence ID" value="NZ_QTTT01000001.1"/>
</dbReference>
<evidence type="ECO:0000313" key="3">
    <source>
        <dbReference type="EMBL" id="REE98950.1"/>
    </source>
</evidence>
<evidence type="ECO:0000259" key="2">
    <source>
        <dbReference type="Pfam" id="PF06724"/>
    </source>
</evidence>
<organism evidence="3 4">
    <name type="scientific">Thermomonospora umbrina</name>
    <dbReference type="NCBI Taxonomy" id="111806"/>
    <lineage>
        <taxon>Bacteria</taxon>
        <taxon>Bacillati</taxon>
        <taxon>Actinomycetota</taxon>
        <taxon>Actinomycetes</taxon>
        <taxon>Streptosporangiales</taxon>
        <taxon>Thermomonosporaceae</taxon>
        <taxon>Thermomonospora</taxon>
    </lineage>
</organism>
<sequence length="281" mass="29114">MAVGVARGDVERAGRRAAGHRAFHGLTRGGLVGKGVVYLLIGWLAVRIGMGDGGGEEADKGGALQTVAGGPGGTVVLWALVVGFAGLALWRFAESAYGQPVPEGHKATKRLASFARGVFYGVSCAAILVFVLGGGATSSDQQSKEYTARAMAEPGGRWLVLAVGAGFVGWGIGNVVNALRRKFLEELDTARMGRRVRGAVKTLGIVGRSARGISFGAIGVFLAHAALTFDAGKAKGLDGTLREFAGTPAGPWALVAVALGLVTYGVYAFCEARWRRVETVR</sequence>
<evidence type="ECO:0000256" key="1">
    <source>
        <dbReference type="SAM" id="Phobius"/>
    </source>
</evidence>
<accession>A0A3D9SWR2</accession>
<feature type="transmembrane region" description="Helical" evidence="1">
    <location>
        <begin position="200"/>
        <end position="229"/>
    </location>
</feature>
<dbReference type="OrthoDB" id="4552598at2"/>
<evidence type="ECO:0000313" key="4">
    <source>
        <dbReference type="Proteomes" id="UP000256661"/>
    </source>
</evidence>
<keyword evidence="4" id="KW-1185">Reference proteome</keyword>
<keyword evidence="1" id="KW-0812">Transmembrane</keyword>
<comment type="caution">
    <text evidence="3">The sequence shown here is derived from an EMBL/GenBank/DDBJ whole genome shotgun (WGS) entry which is preliminary data.</text>
</comment>
<dbReference type="Proteomes" id="UP000256661">
    <property type="component" value="Unassembled WGS sequence"/>
</dbReference>
<feature type="domain" description="DUF1206" evidence="2">
    <location>
        <begin position="207"/>
        <end position="275"/>
    </location>
</feature>
<keyword evidence="1" id="KW-0472">Membrane</keyword>
<proteinExistence type="predicted"/>
<feature type="transmembrane region" description="Helical" evidence="1">
    <location>
        <begin position="114"/>
        <end position="138"/>
    </location>
</feature>